<reference evidence="2" key="1">
    <citation type="journal article" date="2023" name="Mol. Phylogenet. Evol.">
        <title>Genome-scale phylogeny and comparative genomics of the fungal order Sordariales.</title>
        <authorList>
            <person name="Hensen N."/>
            <person name="Bonometti L."/>
            <person name="Westerberg I."/>
            <person name="Brannstrom I.O."/>
            <person name="Guillou S."/>
            <person name="Cros-Aarteil S."/>
            <person name="Calhoun S."/>
            <person name="Haridas S."/>
            <person name="Kuo A."/>
            <person name="Mondo S."/>
            <person name="Pangilinan J."/>
            <person name="Riley R."/>
            <person name="LaButti K."/>
            <person name="Andreopoulos B."/>
            <person name="Lipzen A."/>
            <person name="Chen C."/>
            <person name="Yan M."/>
            <person name="Daum C."/>
            <person name="Ng V."/>
            <person name="Clum A."/>
            <person name="Steindorff A."/>
            <person name="Ohm R.A."/>
            <person name="Martin F."/>
            <person name="Silar P."/>
            <person name="Natvig D.O."/>
            <person name="Lalanne C."/>
            <person name="Gautier V."/>
            <person name="Ament-Velasquez S.L."/>
            <person name="Kruys A."/>
            <person name="Hutchinson M.I."/>
            <person name="Powell A.J."/>
            <person name="Barry K."/>
            <person name="Miller A.N."/>
            <person name="Grigoriev I.V."/>
            <person name="Debuchy R."/>
            <person name="Gladieux P."/>
            <person name="Hiltunen Thoren M."/>
            <person name="Johannesson H."/>
        </authorList>
    </citation>
    <scope>NUCLEOTIDE SEQUENCE</scope>
    <source>
        <strain evidence="2">PSN309</strain>
    </source>
</reference>
<dbReference type="EMBL" id="MU864425">
    <property type="protein sequence ID" value="KAK4186390.1"/>
    <property type="molecule type" value="Genomic_DNA"/>
</dbReference>
<evidence type="ECO:0000313" key="3">
    <source>
        <dbReference type="Proteomes" id="UP001302126"/>
    </source>
</evidence>
<reference evidence="2" key="2">
    <citation type="submission" date="2023-05" db="EMBL/GenBank/DDBJ databases">
        <authorList>
            <consortium name="Lawrence Berkeley National Laboratory"/>
            <person name="Steindorff A."/>
            <person name="Hensen N."/>
            <person name="Bonometti L."/>
            <person name="Westerberg I."/>
            <person name="Brannstrom I.O."/>
            <person name="Guillou S."/>
            <person name="Cros-Aarteil S."/>
            <person name="Calhoun S."/>
            <person name="Haridas S."/>
            <person name="Kuo A."/>
            <person name="Mondo S."/>
            <person name="Pangilinan J."/>
            <person name="Riley R."/>
            <person name="Labutti K."/>
            <person name="Andreopoulos B."/>
            <person name="Lipzen A."/>
            <person name="Chen C."/>
            <person name="Yanf M."/>
            <person name="Daum C."/>
            <person name="Ng V."/>
            <person name="Clum A."/>
            <person name="Ohm R."/>
            <person name="Martin F."/>
            <person name="Silar P."/>
            <person name="Natvig D."/>
            <person name="Lalanne C."/>
            <person name="Gautier V."/>
            <person name="Ament-Velasquez S.L."/>
            <person name="Kruys A."/>
            <person name="Hutchinson M.I."/>
            <person name="Powell A.J."/>
            <person name="Barry K."/>
            <person name="Miller A.N."/>
            <person name="Grigoriev I.V."/>
            <person name="Debuchy R."/>
            <person name="Gladieux P."/>
            <person name="Thoren M.H."/>
            <person name="Johannesson H."/>
        </authorList>
    </citation>
    <scope>NUCLEOTIDE SEQUENCE</scope>
    <source>
        <strain evidence="2">PSN309</strain>
    </source>
</reference>
<dbReference type="Proteomes" id="UP001302126">
    <property type="component" value="Unassembled WGS sequence"/>
</dbReference>
<feature type="region of interest" description="Disordered" evidence="1">
    <location>
        <begin position="33"/>
        <end position="54"/>
    </location>
</feature>
<protein>
    <submittedName>
        <fullName evidence="2">Uncharacterized protein</fullName>
    </submittedName>
</protein>
<gene>
    <name evidence="2" type="ORF">QBC35DRAFT_501456</name>
</gene>
<keyword evidence="3" id="KW-1185">Reference proteome</keyword>
<sequence length="481" mass="53224">MSPRTQCTCKSRMTVNPDTVTTLSRTNLQKFDSAKRQEIARQRGHSTPPPSPDIHDYASDASWIERPWVGPRAVRLTISEEAELNAAIARHEAKLYGEGYFEQLDGGSPPAAGNNPVSTIEAPLEIHNGNISISPFTDSKGGGHYHDTGHFQGIDQDAANPNIQLPSMKLAEDDLAEDPESNIQTAKHMMDNNQADINPTLETDHYEVVPELEETEAVHEDLGENNTEGMEDQSMGEDEFYENFPEYNPRTGRLYTPDPELPTTRPSIPRNPRSDVLDTLPGGVELPPDFPAYHCTQNMNEIAAYLANASYVASLSGPPLNDMKYGIFIVAAGSEHLLFGSPSTPGFAITREFIEAVDDANQDYQKALRMHDLDKDSEGFVAHRFADDFHSVATRDQRNVDLFATPPKVGEKGEQYDEGAEETAAMEGSVAAVEFKSGVKRKRNSVSLSGHYRRTINNCPEHSTQDTKHHHQVSVRVGIRE</sequence>
<name>A0AAN6WQN9_9PEZI</name>
<organism evidence="2 3">
    <name type="scientific">Podospora australis</name>
    <dbReference type="NCBI Taxonomy" id="1536484"/>
    <lineage>
        <taxon>Eukaryota</taxon>
        <taxon>Fungi</taxon>
        <taxon>Dikarya</taxon>
        <taxon>Ascomycota</taxon>
        <taxon>Pezizomycotina</taxon>
        <taxon>Sordariomycetes</taxon>
        <taxon>Sordariomycetidae</taxon>
        <taxon>Sordariales</taxon>
        <taxon>Podosporaceae</taxon>
        <taxon>Podospora</taxon>
    </lineage>
</organism>
<evidence type="ECO:0000256" key="1">
    <source>
        <dbReference type="SAM" id="MobiDB-lite"/>
    </source>
</evidence>
<comment type="caution">
    <text evidence="2">The sequence shown here is derived from an EMBL/GenBank/DDBJ whole genome shotgun (WGS) entry which is preliminary data.</text>
</comment>
<dbReference type="AlphaFoldDB" id="A0AAN6WQN9"/>
<evidence type="ECO:0000313" key="2">
    <source>
        <dbReference type="EMBL" id="KAK4186390.1"/>
    </source>
</evidence>
<proteinExistence type="predicted"/>
<accession>A0AAN6WQN9</accession>